<keyword evidence="2" id="KW-1185">Reference proteome</keyword>
<evidence type="ECO:0000313" key="1">
    <source>
        <dbReference type="EMBL" id="SMX22612.1"/>
    </source>
</evidence>
<name>A0A238IX98_9RHOB</name>
<evidence type="ECO:0000313" key="2">
    <source>
        <dbReference type="Proteomes" id="UP000201838"/>
    </source>
</evidence>
<reference evidence="1 2" key="1">
    <citation type="submission" date="2017-05" db="EMBL/GenBank/DDBJ databases">
        <authorList>
            <person name="Song R."/>
            <person name="Chenine A.L."/>
            <person name="Ruprecht R.M."/>
        </authorList>
    </citation>
    <scope>NUCLEOTIDE SEQUENCE [LARGE SCALE GENOMIC DNA]</scope>
    <source>
        <strain evidence="1 2">CECT 8489</strain>
    </source>
</reference>
<accession>A0A238IX98</accession>
<dbReference type="AlphaFoldDB" id="A0A238IX98"/>
<protein>
    <submittedName>
        <fullName evidence="1">Uncharacterized protein</fullName>
    </submittedName>
</protein>
<dbReference type="EMBL" id="FXXQ01000002">
    <property type="protein sequence ID" value="SMX22612.1"/>
    <property type="molecule type" value="Genomic_DNA"/>
</dbReference>
<sequence>MARACQCHFISAEVEALGIAGPGGDVYPEGLSQPAARQRQKAVAGCARQKCSEDVSRAGGIEHGCSRCRDQGACKSVCDPVRAGDPFAVVRAGCAFEARAQGQKVVDGDIGFARVSVGRQEVGGDVGDRGSDVRDGAFVDGDAGQGGDDGLGHGFDVGGAIEDGAAQACFDHGGAVLKHDQTVELVKGFGAGECGGKGVGLREGGCPKGGAGGR</sequence>
<organism evidence="1 2">
    <name type="scientific">Boseongicola aestuarii</name>
    <dbReference type="NCBI Taxonomy" id="1470561"/>
    <lineage>
        <taxon>Bacteria</taxon>
        <taxon>Pseudomonadati</taxon>
        <taxon>Pseudomonadota</taxon>
        <taxon>Alphaproteobacteria</taxon>
        <taxon>Rhodobacterales</taxon>
        <taxon>Paracoccaceae</taxon>
        <taxon>Boseongicola</taxon>
    </lineage>
</organism>
<proteinExistence type="predicted"/>
<dbReference type="Proteomes" id="UP000201838">
    <property type="component" value="Unassembled WGS sequence"/>
</dbReference>
<gene>
    <name evidence="1" type="ORF">BOA8489_00710</name>
</gene>